<dbReference type="OrthoDB" id="232498at2"/>
<feature type="domain" description="Protein SirB1 N-terminal" evidence="2">
    <location>
        <begin position="38"/>
        <end position="185"/>
    </location>
</feature>
<evidence type="ECO:0000313" key="3">
    <source>
        <dbReference type="EMBL" id="ALD15136.1"/>
    </source>
</evidence>
<dbReference type="STRING" id="1265350.IX46_00900"/>
<dbReference type="PANTHER" id="PTHR31350:SF21">
    <property type="entry name" value="F-BOX ONLY PROTEIN 21"/>
    <property type="match status" value="1"/>
</dbReference>
<evidence type="ECO:0000313" key="4">
    <source>
        <dbReference type="Proteomes" id="UP000066321"/>
    </source>
</evidence>
<protein>
    <recommendedName>
        <fullName evidence="2">Protein SirB1 N-terminal domain-containing protein</fullName>
    </recommendedName>
</protein>
<dbReference type="Proteomes" id="UP000066321">
    <property type="component" value="Chromosome"/>
</dbReference>
<evidence type="ECO:0000259" key="2">
    <source>
        <dbReference type="Pfam" id="PF13369"/>
    </source>
</evidence>
<reference evidence="3 4" key="1">
    <citation type="journal article" date="2015" name="J Genomics">
        <title>Whole Genome Sequence of the Soybean Aphid Endosymbiont Buchnera aphidicola and Genetic Differentiation among Biotype-Specific Strains.</title>
        <authorList>
            <person name="Cassone B.J."/>
            <person name="Wenger J.A."/>
            <person name="Michel A.P."/>
        </authorList>
    </citation>
    <scope>NUCLEOTIDE SEQUENCE [LARGE SCALE GENOMIC DNA]</scope>
    <source>
        <strain evidence="3 4">BAg</strain>
    </source>
</reference>
<comment type="similarity">
    <text evidence="1">Belongs to the UPF0162 family.</text>
</comment>
<dbReference type="Pfam" id="PF13371">
    <property type="entry name" value="TPR_9"/>
    <property type="match status" value="1"/>
</dbReference>
<proteinExistence type="inferred from homology"/>
<dbReference type="NCBIfam" id="NF008188">
    <property type="entry name" value="PRK10941.1"/>
    <property type="match status" value="1"/>
</dbReference>
<dbReference type="Pfam" id="PF13369">
    <property type="entry name" value="Transglut_core2"/>
    <property type="match status" value="1"/>
</dbReference>
<dbReference type="EMBL" id="CP009253">
    <property type="protein sequence ID" value="ALD15136.1"/>
    <property type="molecule type" value="Genomic_DNA"/>
</dbReference>
<evidence type="ECO:0000256" key="1">
    <source>
        <dbReference type="ARBA" id="ARBA00007100"/>
    </source>
</evidence>
<accession>A0A0M3RSG2</accession>
<gene>
    <name evidence="3" type="ORF">IX46_00900</name>
</gene>
<dbReference type="KEGG" id="baph:IX46_00900"/>
<sequence length="269" mass="31133">MKYFSKNNLSKLSLFDSIISASHFIREDFPIDFVVLDMNNKIKEAKFYISSEIEPYKKLKKLLNLFYKKWNFGGASGIYKISDVLWIDNVLKTKHGTAVSLGVLLLHLAKELQLPLNPVAFPTQLILRADWSDKKKWFINPFDGEILDQHTLEVWLKGNISPTAELYENDLYQAESITIFRKMLNTLKSALMEEKNMELALNVSSVLLQIDPNDPYEIRDRGLIYANLDCNHVALKDLLYFVENCPEDPISEIIKVQIHAIEQKKMILH</sequence>
<dbReference type="AlphaFoldDB" id="A0A0M3RSG2"/>
<dbReference type="PATRIC" id="fig|1265350.3.peg.168"/>
<dbReference type="PANTHER" id="PTHR31350">
    <property type="entry name" value="SI:DKEY-261L7.2"/>
    <property type="match status" value="1"/>
</dbReference>
<organism evidence="3 4">
    <name type="scientific">Buchnera aphidicola</name>
    <name type="common">Aphis glycines</name>
    <dbReference type="NCBI Taxonomy" id="1265350"/>
    <lineage>
        <taxon>Bacteria</taxon>
        <taxon>Pseudomonadati</taxon>
        <taxon>Pseudomonadota</taxon>
        <taxon>Gammaproteobacteria</taxon>
        <taxon>Enterobacterales</taxon>
        <taxon>Erwiniaceae</taxon>
        <taxon>Buchnera</taxon>
    </lineage>
</organism>
<dbReference type="InterPro" id="IPR032698">
    <property type="entry name" value="SirB1_N"/>
</dbReference>
<name>A0A0M3RSG2_9GAMM</name>
<dbReference type="RefSeq" id="WP_053940148.1">
    <property type="nucleotide sequence ID" value="NZ_CP009253.1"/>
</dbReference>